<evidence type="ECO:0000313" key="2">
    <source>
        <dbReference type="EMBL" id="SFR59662.1"/>
    </source>
</evidence>
<organism evidence="2 3">
    <name type="scientific">Halorubrum sodomense</name>
    <dbReference type="NCBI Taxonomy" id="35743"/>
    <lineage>
        <taxon>Archaea</taxon>
        <taxon>Methanobacteriati</taxon>
        <taxon>Methanobacteriota</taxon>
        <taxon>Stenosarchaea group</taxon>
        <taxon>Halobacteria</taxon>
        <taxon>Halobacteriales</taxon>
        <taxon>Haloferacaceae</taxon>
        <taxon>Halorubrum</taxon>
    </lineage>
</organism>
<dbReference type="AlphaFoldDB" id="A0A1I6HYW1"/>
<name>A0A1I6HYW1_HALSD</name>
<dbReference type="Proteomes" id="UP000198932">
    <property type="component" value="Unassembled WGS sequence"/>
</dbReference>
<keyword evidence="3" id="KW-1185">Reference proteome</keyword>
<evidence type="ECO:0000313" key="3">
    <source>
        <dbReference type="Proteomes" id="UP000198932"/>
    </source>
</evidence>
<feature type="region of interest" description="Disordered" evidence="1">
    <location>
        <begin position="1"/>
        <end position="26"/>
    </location>
</feature>
<dbReference type="OrthoDB" id="338427at2157"/>
<sequence length="123" mass="13405">MNSVPEPAENDRPLNQPETVTLDPGDRATVTYEAQQRTGGGFVLPTLAISKHPESIYKATVDDSEVIYPESAVPPTDIDDKAITFAPAYSFSRSLTCEVTNLSDARRRYTVQPIGFERTGGGE</sequence>
<reference evidence="3" key="1">
    <citation type="submission" date="2016-10" db="EMBL/GenBank/DDBJ databases">
        <authorList>
            <person name="Varghese N."/>
            <person name="Submissions S."/>
        </authorList>
    </citation>
    <scope>NUCLEOTIDE SEQUENCE [LARGE SCALE GENOMIC DNA]</scope>
    <source>
        <strain evidence="3">RD 26</strain>
    </source>
</reference>
<proteinExistence type="predicted"/>
<dbReference type="STRING" id="35743.SAMN04487937_2989"/>
<dbReference type="RefSeq" id="WP_092924139.1">
    <property type="nucleotide sequence ID" value="NZ_FOYN01000005.1"/>
</dbReference>
<accession>A0A1I6HYW1</accession>
<dbReference type="EMBL" id="FOYN01000005">
    <property type="protein sequence ID" value="SFR59662.1"/>
    <property type="molecule type" value="Genomic_DNA"/>
</dbReference>
<protein>
    <submittedName>
        <fullName evidence="2">Uncharacterized protein</fullName>
    </submittedName>
</protein>
<evidence type="ECO:0000256" key="1">
    <source>
        <dbReference type="SAM" id="MobiDB-lite"/>
    </source>
</evidence>
<gene>
    <name evidence="2" type="ORF">SAMN04487937_2989</name>
</gene>